<dbReference type="HOGENOM" id="CLU_3333401_0_0_11"/>
<name>G8X2W5_STREN</name>
<dbReference type="PATRIC" id="fig|1003195.29.peg.3722"/>
<evidence type="ECO:0000313" key="2">
    <source>
        <dbReference type="EMBL" id="AEW96097.1"/>
    </source>
</evidence>
<dbReference type="Proteomes" id="UP000007842">
    <property type="component" value="Chromosome"/>
</dbReference>
<gene>
    <name evidence="2" type="ordered locus">SCATT_37260</name>
</gene>
<dbReference type="AlphaFoldDB" id="G8X2W5"/>
<sequence length="38" mass="3706">MRDIPGVAHADPEEEPGDGGSPGPDVDDGRGGAPSPGH</sequence>
<evidence type="ECO:0000256" key="1">
    <source>
        <dbReference type="SAM" id="MobiDB-lite"/>
    </source>
</evidence>
<feature type="region of interest" description="Disordered" evidence="1">
    <location>
        <begin position="1"/>
        <end position="38"/>
    </location>
</feature>
<dbReference type="STRING" id="1003195.SCATT_37260"/>
<keyword evidence="3" id="KW-1185">Reference proteome</keyword>
<dbReference type="KEGG" id="scy:SCATT_37260"/>
<organism evidence="2 3">
    <name type="scientific">Streptantibioticus cattleyicolor (strain ATCC 35852 / DSM 46488 / JCM 4925 / NBRC 14057 / NRRL 8057)</name>
    <name type="common">Streptomyces cattleya</name>
    <dbReference type="NCBI Taxonomy" id="1003195"/>
    <lineage>
        <taxon>Bacteria</taxon>
        <taxon>Bacillati</taxon>
        <taxon>Actinomycetota</taxon>
        <taxon>Actinomycetes</taxon>
        <taxon>Kitasatosporales</taxon>
        <taxon>Streptomycetaceae</taxon>
        <taxon>Streptantibioticus</taxon>
    </lineage>
</organism>
<reference evidence="3" key="1">
    <citation type="submission" date="2011-12" db="EMBL/GenBank/DDBJ databases">
        <title>Complete genome sequence of Streptomyces cattleya strain DSM 46488.</title>
        <authorList>
            <person name="Ou H.-Y."/>
            <person name="Li P."/>
            <person name="Zhao C."/>
            <person name="O'Hagan D."/>
            <person name="Deng Z."/>
        </authorList>
    </citation>
    <scope>NUCLEOTIDE SEQUENCE [LARGE SCALE GENOMIC DNA]</scope>
    <source>
        <strain evidence="3">ATCC 35852 / DSM 46488 / JCM 4925 / NBRC 14057 / NRRL 8057</strain>
    </source>
</reference>
<protein>
    <submittedName>
        <fullName evidence="2">Uncharacterized protein</fullName>
    </submittedName>
</protein>
<accession>G8X2W5</accession>
<evidence type="ECO:0000313" key="3">
    <source>
        <dbReference type="Proteomes" id="UP000007842"/>
    </source>
</evidence>
<dbReference type="EMBL" id="CP003219">
    <property type="protein sequence ID" value="AEW96097.1"/>
    <property type="molecule type" value="Genomic_DNA"/>
</dbReference>
<proteinExistence type="predicted"/>